<accession>A0ABV3DZ34</accession>
<sequence>MDEQELLEAVTSLVRPGGRELVCGRSGHLAGHVCLVVSDAINLSTLLREFSRRYGQLRNLVMGGCVDPTVTERTGLPLLAPFAGELVEMRGWASGSRWIGCGVVRAGDGEQLVVTVAERAAPSPDAPPEGASWVDSPLRFTGWDARDAAQPWAEIEAEVGTQPPKDCCMWVQRVIELTGWKPLGISVDWAAIEGELGVPLPADYKELCEAFGGGVFSDSVCFLGRGEGVSFDFLTQWRVALSVDQDSSLGSVSAVDPYAIYAPGGKGVVAWGSAEWADEYCWLIDAERPGDYPVLARSHDGGPWHWYDMSTSEFLYRVLADADFQPFGIAQYDLGATFKPGSGGPFDGRPL</sequence>
<dbReference type="Pfam" id="PF14568">
    <property type="entry name" value="SUKH_6"/>
    <property type="match status" value="1"/>
</dbReference>
<comment type="caution">
    <text evidence="2">The sequence shown here is derived from an EMBL/GenBank/DDBJ whole genome shotgun (WGS) entry which is preliminary data.</text>
</comment>
<feature type="domain" description="Knr4/Smi1-like" evidence="1">
    <location>
        <begin position="184"/>
        <end position="317"/>
    </location>
</feature>
<name>A0ABV3DZ34_9ACTN</name>
<protein>
    <submittedName>
        <fullName evidence="2">SMI1/KNR4 family protein</fullName>
    </submittedName>
</protein>
<dbReference type="Gene3D" id="3.40.1580.10">
    <property type="entry name" value="SMI1/KNR4-like"/>
    <property type="match status" value="1"/>
</dbReference>
<dbReference type="SUPFAM" id="SSF160631">
    <property type="entry name" value="SMI1/KNR4-like"/>
    <property type="match status" value="1"/>
</dbReference>
<dbReference type="EMBL" id="JBEZLS010000002">
    <property type="protein sequence ID" value="MEU9350163.1"/>
    <property type="molecule type" value="Genomic_DNA"/>
</dbReference>
<evidence type="ECO:0000259" key="1">
    <source>
        <dbReference type="SMART" id="SM00860"/>
    </source>
</evidence>
<proteinExistence type="predicted"/>
<dbReference type="InterPro" id="IPR018958">
    <property type="entry name" value="Knr4/Smi1-like_dom"/>
</dbReference>
<gene>
    <name evidence="2" type="ORF">AB0D65_03895</name>
</gene>
<reference evidence="2 3" key="1">
    <citation type="submission" date="2024-06" db="EMBL/GenBank/DDBJ databases">
        <title>The Natural Products Discovery Center: Release of the First 8490 Sequenced Strains for Exploring Actinobacteria Biosynthetic Diversity.</title>
        <authorList>
            <person name="Kalkreuter E."/>
            <person name="Kautsar S.A."/>
            <person name="Yang D."/>
            <person name="Bader C.D."/>
            <person name="Teijaro C.N."/>
            <person name="Fluegel L."/>
            <person name="Davis C.M."/>
            <person name="Simpson J.R."/>
            <person name="Lauterbach L."/>
            <person name="Steele A.D."/>
            <person name="Gui C."/>
            <person name="Meng S."/>
            <person name="Li G."/>
            <person name="Viehrig K."/>
            <person name="Ye F."/>
            <person name="Su P."/>
            <person name="Kiefer A.F."/>
            <person name="Nichols A."/>
            <person name="Cepeda A.J."/>
            <person name="Yan W."/>
            <person name="Fan B."/>
            <person name="Jiang Y."/>
            <person name="Adhikari A."/>
            <person name="Zheng C.-J."/>
            <person name="Schuster L."/>
            <person name="Cowan T.M."/>
            <person name="Smanski M.J."/>
            <person name="Chevrette M.G."/>
            <person name="De Carvalho L.P.S."/>
            <person name="Shen B."/>
        </authorList>
    </citation>
    <scope>NUCLEOTIDE SEQUENCE [LARGE SCALE GENOMIC DNA]</scope>
    <source>
        <strain evidence="2 3">NPDC048274</strain>
    </source>
</reference>
<dbReference type="Proteomes" id="UP001551582">
    <property type="component" value="Unassembled WGS sequence"/>
</dbReference>
<evidence type="ECO:0000313" key="3">
    <source>
        <dbReference type="Proteomes" id="UP001551582"/>
    </source>
</evidence>
<dbReference type="SMART" id="SM00860">
    <property type="entry name" value="SMI1_KNR4"/>
    <property type="match status" value="1"/>
</dbReference>
<dbReference type="InterPro" id="IPR037883">
    <property type="entry name" value="Knr4/Smi1-like_sf"/>
</dbReference>
<evidence type="ECO:0000313" key="2">
    <source>
        <dbReference type="EMBL" id="MEU9350163.1"/>
    </source>
</evidence>
<organism evidence="2 3">
    <name type="scientific">Streptomyces griseoloalbus</name>
    <dbReference type="NCBI Taxonomy" id="67303"/>
    <lineage>
        <taxon>Bacteria</taxon>
        <taxon>Bacillati</taxon>
        <taxon>Actinomycetota</taxon>
        <taxon>Actinomycetes</taxon>
        <taxon>Kitasatosporales</taxon>
        <taxon>Streptomycetaceae</taxon>
        <taxon>Streptomyces</taxon>
    </lineage>
</organism>
<dbReference type="RefSeq" id="WP_359976805.1">
    <property type="nucleotide sequence ID" value="NZ_JBEZLS010000002.1"/>
</dbReference>
<keyword evidence="3" id="KW-1185">Reference proteome</keyword>